<name>A0A0E9VW24_ANGAN</name>
<dbReference type="AlphaFoldDB" id="A0A0E9VW24"/>
<reference evidence="1" key="1">
    <citation type="submission" date="2014-11" db="EMBL/GenBank/DDBJ databases">
        <authorList>
            <person name="Amaro Gonzalez C."/>
        </authorList>
    </citation>
    <scope>NUCLEOTIDE SEQUENCE</scope>
</reference>
<accession>A0A0E9VW24</accession>
<sequence>MSMALFKVSNAWSDFLSACCTTPMWQSSTELCGLMLRAFLKWISARLNFSCLK</sequence>
<proteinExistence type="predicted"/>
<reference evidence="1" key="2">
    <citation type="journal article" date="2015" name="Fish Shellfish Immunol.">
        <title>Early steps in the European eel (Anguilla anguilla)-Vibrio vulnificus interaction in the gills: Role of the RtxA13 toxin.</title>
        <authorList>
            <person name="Callol A."/>
            <person name="Pajuelo D."/>
            <person name="Ebbesson L."/>
            <person name="Teles M."/>
            <person name="MacKenzie S."/>
            <person name="Amaro C."/>
        </authorList>
    </citation>
    <scope>NUCLEOTIDE SEQUENCE</scope>
</reference>
<protein>
    <submittedName>
        <fullName evidence="1">Uncharacterized protein</fullName>
    </submittedName>
</protein>
<evidence type="ECO:0000313" key="1">
    <source>
        <dbReference type="EMBL" id="JAH82286.1"/>
    </source>
</evidence>
<dbReference type="EMBL" id="GBXM01026291">
    <property type="protein sequence ID" value="JAH82286.1"/>
    <property type="molecule type" value="Transcribed_RNA"/>
</dbReference>
<organism evidence="1">
    <name type="scientific">Anguilla anguilla</name>
    <name type="common">European freshwater eel</name>
    <name type="synonym">Muraena anguilla</name>
    <dbReference type="NCBI Taxonomy" id="7936"/>
    <lineage>
        <taxon>Eukaryota</taxon>
        <taxon>Metazoa</taxon>
        <taxon>Chordata</taxon>
        <taxon>Craniata</taxon>
        <taxon>Vertebrata</taxon>
        <taxon>Euteleostomi</taxon>
        <taxon>Actinopterygii</taxon>
        <taxon>Neopterygii</taxon>
        <taxon>Teleostei</taxon>
        <taxon>Anguilliformes</taxon>
        <taxon>Anguillidae</taxon>
        <taxon>Anguilla</taxon>
    </lineage>
</organism>